<protein>
    <submittedName>
        <fullName evidence="1">Uncharacterized protein</fullName>
    </submittedName>
</protein>
<dbReference type="AlphaFoldDB" id="G4YMF3"/>
<dbReference type="GeneID" id="20654864"/>
<evidence type="ECO:0000313" key="2">
    <source>
        <dbReference type="Proteomes" id="UP000002640"/>
    </source>
</evidence>
<gene>
    <name evidence="1" type="ORF">PHYSODRAFT_477178</name>
</gene>
<dbReference type="InParanoid" id="G4YMF3"/>
<reference evidence="1 2" key="1">
    <citation type="journal article" date="2006" name="Science">
        <title>Phytophthora genome sequences uncover evolutionary origins and mechanisms of pathogenesis.</title>
        <authorList>
            <person name="Tyler B.M."/>
            <person name="Tripathy S."/>
            <person name="Zhang X."/>
            <person name="Dehal P."/>
            <person name="Jiang R.H."/>
            <person name="Aerts A."/>
            <person name="Arredondo F.D."/>
            <person name="Baxter L."/>
            <person name="Bensasson D."/>
            <person name="Beynon J.L."/>
            <person name="Chapman J."/>
            <person name="Damasceno C.M."/>
            <person name="Dorrance A.E."/>
            <person name="Dou D."/>
            <person name="Dickerman A.W."/>
            <person name="Dubchak I.L."/>
            <person name="Garbelotto M."/>
            <person name="Gijzen M."/>
            <person name="Gordon S.G."/>
            <person name="Govers F."/>
            <person name="Grunwald N.J."/>
            <person name="Huang W."/>
            <person name="Ivors K.L."/>
            <person name="Jones R.W."/>
            <person name="Kamoun S."/>
            <person name="Krampis K."/>
            <person name="Lamour K.H."/>
            <person name="Lee M.K."/>
            <person name="McDonald W.H."/>
            <person name="Medina M."/>
            <person name="Meijer H.J."/>
            <person name="Nordberg E.K."/>
            <person name="Maclean D.J."/>
            <person name="Ospina-Giraldo M.D."/>
            <person name="Morris P.F."/>
            <person name="Phuntumart V."/>
            <person name="Putnam N.H."/>
            <person name="Rash S."/>
            <person name="Rose J.K."/>
            <person name="Sakihama Y."/>
            <person name="Salamov A.A."/>
            <person name="Savidor A."/>
            <person name="Scheuring C.F."/>
            <person name="Smith B.M."/>
            <person name="Sobral B.W."/>
            <person name="Terry A."/>
            <person name="Torto-Alalibo T.A."/>
            <person name="Win J."/>
            <person name="Xu Z."/>
            <person name="Zhang H."/>
            <person name="Grigoriev I.V."/>
            <person name="Rokhsar D.S."/>
            <person name="Boore J.L."/>
        </authorList>
    </citation>
    <scope>NUCLEOTIDE SEQUENCE [LARGE SCALE GENOMIC DNA]</scope>
    <source>
        <strain evidence="1 2">P6497</strain>
    </source>
</reference>
<name>G4YMF3_PHYSP</name>
<dbReference type="RefSeq" id="XP_009515854.1">
    <property type="nucleotide sequence ID" value="XM_009517559.1"/>
</dbReference>
<dbReference type="STRING" id="1094619.G4YMF3"/>
<evidence type="ECO:0000313" key="1">
    <source>
        <dbReference type="EMBL" id="EGZ28579.1"/>
    </source>
</evidence>
<dbReference type="EMBL" id="JH159151">
    <property type="protein sequence ID" value="EGZ28579.1"/>
    <property type="molecule type" value="Genomic_DNA"/>
</dbReference>
<organism evidence="1 2">
    <name type="scientific">Phytophthora sojae (strain P6497)</name>
    <name type="common">Soybean stem and root rot agent</name>
    <name type="synonym">Phytophthora megasperma f. sp. glycines</name>
    <dbReference type="NCBI Taxonomy" id="1094619"/>
    <lineage>
        <taxon>Eukaryota</taxon>
        <taxon>Sar</taxon>
        <taxon>Stramenopiles</taxon>
        <taxon>Oomycota</taxon>
        <taxon>Peronosporomycetes</taxon>
        <taxon>Peronosporales</taxon>
        <taxon>Peronosporaceae</taxon>
        <taxon>Phytophthora</taxon>
    </lineage>
</organism>
<dbReference type="KEGG" id="psoj:PHYSODRAFT_477178"/>
<keyword evidence="2" id="KW-1185">Reference proteome</keyword>
<proteinExistence type="predicted"/>
<sequence>MSIASLAPANSKKARTTAINSFTTYMAAESMTLEATHRLIDGDKTGKVLRIILDKYAYSLATSADKVRATNTCLAYYGNVKNWLVDKYPLQGALVKSQLQKIYQGWVSIVVTERRSATRRKHPRALNKT</sequence>
<accession>G4YMF3</accession>
<dbReference type="Proteomes" id="UP000002640">
    <property type="component" value="Unassembled WGS sequence"/>
</dbReference>